<sequence>MRQLHGPSSELDVEFHLDAGTMTLKQALHNSPSCPGPRSTAAMHFNSNNSTFVNLQGLADNSLLLTIELHQKTSTAAMQPRPTTGEEQGDKAADLGPCYQICGFHLDLVPDCALVSALALDHRPKQSIQLLLPQNRVSDWKTVAIILLTFRQINTTTWYRMMSSGQLSKVAGFDWAQVQTKAKQSSEGMVEISGRQEAR</sequence>
<reference evidence="1" key="1">
    <citation type="submission" date="2022-11" db="EMBL/GenBank/DDBJ databases">
        <authorList>
            <person name="Petersen C."/>
        </authorList>
    </citation>
    <scope>NUCLEOTIDE SEQUENCE</scope>
    <source>
        <strain evidence="1">IBT 34128</strain>
    </source>
</reference>
<dbReference type="Proteomes" id="UP001141434">
    <property type="component" value="Unassembled WGS sequence"/>
</dbReference>
<proteinExistence type="predicted"/>
<dbReference type="GeneID" id="81394864"/>
<dbReference type="EMBL" id="JAPMSZ010000007">
    <property type="protein sequence ID" value="KAJ5095758.1"/>
    <property type="molecule type" value="Genomic_DNA"/>
</dbReference>
<dbReference type="OrthoDB" id="4469984at2759"/>
<accession>A0A9W9K792</accession>
<gene>
    <name evidence="1" type="ORF">NUU61_005114</name>
</gene>
<evidence type="ECO:0000313" key="1">
    <source>
        <dbReference type="EMBL" id="KAJ5095758.1"/>
    </source>
</evidence>
<dbReference type="RefSeq" id="XP_056511309.1">
    <property type="nucleotide sequence ID" value="XM_056655696.1"/>
</dbReference>
<organism evidence="1 2">
    <name type="scientific">Penicillium alfredii</name>
    <dbReference type="NCBI Taxonomy" id="1506179"/>
    <lineage>
        <taxon>Eukaryota</taxon>
        <taxon>Fungi</taxon>
        <taxon>Dikarya</taxon>
        <taxon>Ascomycota</taxon>
        <taxon>Pezizomycotina</taxon>
        <taxon>Eurotiomycetes</taxon>
        <taxon>Eurotiomycetidae</taxon>
        <taxon>Eurotiales</taxon>
        <taxon>Aspergillaceae</taxon>
        <taxon>Penicillium</taxon>
    </lineage>
</organism>
<dbReference type="AlphaFoldDB" id="A0A9W9K792"/>
<keyword evidence="2" id="KW-1185">Reference proteome</keyword>
<protein>
    <submittedName>
        <fullName evidence="1">Uncharacterized protein</fullName>
    </submittedName>
</protein>
<evidence type="ECO:0000313" key="2">
    <source>
        <dbReference type="Proteomes" id="UP001141434"/>
    </source>
</evidence>
<comment type="caution">
    <text evidence="1">The sequence shown here is derived from an EMBL/GenBank/DDBJ whole genome shotgun (WGS) entry which is preliminary data.</text>
</comment>
<reference evidence="1" key="2">
    <citation type="journal article" date="2023" name="IMA Fungus">
        <title>Comparative genomic study of the Penicillium genus elucidates a diverse pangenome and 15 lateral gene transfer events.</title>
        <authorList>
            <person name="Petersen C."/>
            <person name="Sorensen T."/>
            <person name="Nielsen M.R."/>
            <person name="Sondergaard T.E."/>
            <person name="Sorensen J.L."/>
            <person name="Fitzpatrick D.A."/>
            <person name="Frisvad J.C."/>
            <person name="Nielsen K.L."/>
        </authorList>
    </citation>
    <scope>NUCLEOTIDE SEQUENCE</scope>
    <source>
        <strain evidence="1">IBT 34128</strain>
    </source>
</reference>
<name>A0A9W9K792_9EURO</name>